<dbReference type="Proteomes" id="UP000182761">
    <property type="component" value="Unassembled WGS sequence"/>
</dbReference>
<dbReference type="GO" id="GO:0051920">
    <property type="term" value="F:peroxiredoxin activity"/>
    <property type="evidence" value="ECO:0007669"/>
    <property type="project" value="InterPro"/>
</dbReference>
<dbReference type="InterPro" id="IPR029032">
    <property type="entry name" value="AhpD-like"/>
</dbReference>
<protein>
    <submittedName>
        <fullName evidence="2">Carboxymuconolactone decarboxylase family protein</fullName>
    </submittedName>
</protein>
<reference evidence="2 3" key="1">
    <citation type="submission" date="2016-01" db="EMBL/GenBank/DDBJ databases">
        <authorList>
            <person name="McClelland M."/>
            <person name="Jain A."/>
            <person name="Saraogi P."/>
            <person name="Mendelson R."/>
            <person name="Westerman R."/>
            <person name="SanMiguel P."/>
            <person name="Csonka L."/>
        </authorList>
    </citation>
    <scope>NUCLEOTIDE SEQUENCE [LARGE SCALE GENOMIC DNA]</scope>
    <source>
        <strain evidence="2 3">R-53146</strain>
    </source>
</reference>
<dbReference type="EMBL" id="FCOR01000002">
    <property type="protein sequence ID" value="CVK15587.1"/>
    <property type="molecule type" value="Genomic_DNA"/>
</dbReference>
<proteinExistence type="predicted"/>
<dbReference type="OrthoDB" id="9802489at2"/>
<dbReference type="Gene3D" id="1.20.1290.10">
    <property type="entry name" value="AhpD-like"/>
    <property type="match status" value="1"/>
</dbReference>
<dbReference type="InterPro" id="IPR003779">
    <property type="entry name" value="CMD-like"/>
</dbReference>
<evidence type="ECO:0000313" key="2">
    <source>
        <dbReference type="EMBL" id="CVK15587.1"/>
    </source>
</evidence>
<gene>
    <name evidence="2" type="ORF">Ga0061079_102133</name>
</gene>
<dbReference type="Pfam" id="PF02627">
    <property type="entry name" value="CMD"/>
    <property type="match status" value="1"/>
</dbReference>
<dbReference type="RefSeq" id="WP_055424816.1">
    <property type="nucleotide sequence ID" value="NZ_FCOR01000002.1"/>
</dbReference>
<accession>A0A0X3AN60</accession>
<name>A0A0X3AN60_9FLAO</name>
<feature type="domain" description="Carboxymuconolactone decarboxylase-like" evidence="1">
    <location>
        <begin position="30"/>
        <end position="82"/>
    </location>
</feature>
<evidence type="ECO:0000259" key="1">
    <source>
        <dbReference type="Pfam" id="PF02627"/>
    </source>
</evidence>
<dbReference type="SUPFAM" id="SSF69118">
    <property type="entry name" value="AhpD-like"/>
    <property type="match status" value="1"/>
</dbReference>
<evidence type="ECO:0000313" key="3">
    <source>
        <dbReference type="Proteomes" id="UP000182761"/>
    </source>
</evidence>
<dbReference type="AlphaFoldDB" id="A0A0X3AN60"/>
<organism evidence="2 3">
    <name type="scientific">Apibacter mensalis</name>
    <dbReference type="NCBI Taxonomy" id="1586267"/>
    <lineage>
        <taxon>Bacteria</taxon>
        <taxon>Pseudomonadati</taxon>
        <taxon>Bacteroidota</taxon>
        <taxon>Flavobacteriia</taxon>
        <taxon>Flavobacteriales</taxon>
        <taxon>Weeksellaceae</taxon>
        <taxon>Apibacter</taxon>
    </lineage>
</organism>
<sequence>MRKRTKIKVSLYGNYNKELMSTLPGDMGKEVAQFFTKVYFGDFYTRKSLDPAIRKLISYCVLVSLGVKDQLVYHYYVNLKMGNN</sequence>
<keyword evidence="3" id="KW-1185">Reference proteome</keyword>
<dbReference type="STRING" id="1586267.GCA_001418685_00412"/>